<dbReference type="EMBL" id="LHPH01000001">
    <property type="protein sequence ID" value="KPH65563.1"/>
    <property type="molecule type" value="Genomic_DNA"/>
</dbReference>
<evidence type="ECO:0000313" key="2">
    <source>
        <dbReference type="EMBL" id="KPH65563.1"/>
    </source>
</evidence>
<proteinExistence type="predicted"/>
<feature type="domain" description="Solute-binding protein family 3/N-terminal" evidence="1">
    <location>
        <begin position="30"/>
        <end position="256"/>
    </location>
</feature>
<dbReference type="PROSITE" id="PS51257">
    <property type="entry name" value="PROKAR_LIPOPROTEIN"/>
    <property type="match status" value="1"/>
</dbReference>
<dbReference type="PATRIC" id="fig|187330.3.peg.234"/>
<dbReference type="SMART" id="SM00062">
    <property type="entry name" value="PBPb"/>
    <property type="match status" value="1"/>
</dbReference>
<protein>
    <submittedName>
        <fullName evidence="2">ABC transporter substrate-binding protein</fullName>
    </submittedName>
</protein>
<comment type="caution">
    <text evidence="2">The sequence shown here is derived from an EMBL/GenBank/DDBJ whole genome shotgun (WGS) entry which is preliminary data.</text>
</comment>
<gene>
    <name evidence="2" type="ORF">ADS77_01125</name>
</gene>
<dbReference type="Proteomes" id="UP000037848">
    <property type="component" value="Unassembled WGS sequence"/>
</dbReference>
<sequence length="256" mass="29794">MRSELTIFRFITLTCCFLFSCIGVGTEKPTVTIYTEQFPPYNFSNKGQLQGINLDIVRTLCERTELECKFELLPWTRAYSLVQKNPLSGLVSTARSPERESLFQWVGPLVSSRTYFYRLAKNNHIRPVNLAQTANYTLGLVRGDVYEELIQEIGFEKDKNLLKFAHHYEYINLFFKNKIDLILGSEQTLDYQLQQFGYGGKEVVKLVELPVDKLQGNYLVFNKAIPPEIIERFNQELAALKAFDNLKLYRQRYTNE</sequence>
<evidence type="ECO:0000259" key="1">
    <source>
        <dbReference type="SMART" id="SM00062"/>
    </source>
</evidence>
<name>A0A0N1EXT3_9GAMM</name>
<dbReference type="PANTHER" id="PTHR38834:SF3">
    <property type="entry name" value="SOLUTE-BINDING PROTEIN FAMILY 3_N-TERMINAL DOMAIN-CONTAINING PROTEIN"/>
    <property type="match status" value="1"/>
</dbReference>
<keyword evidence="3" id="KW-1185">Reference proteome</keyword>
<reference evidence="2 3" key="1">
    <citation type="submission" date="2015-08" db="EMBL/GenBank/DDBJ databases">
        <title>Draft Genome Sequence of Pseudoalteromonas porphyrae UCD-SED14.</title>
        <authorList>
            <person name="Coil D.A."/>
            <person name="Jospin G."/>
            <person name="Lee R.D."/>
            <person name="Eisen J.A."/>
        </authorList>
    </citation>
    <scope>NUCLEOTIDE SEQUENCE [LARGE SCALE GENOMIC DNA]</scope>
    <source>
        <strain evidence="2 3">UCD-SED14</strain>
    </source>
</reference>
<dbReference type="STRING" id="187330.AMS58_05310"/>
<dbReference type="InterPro" id="IPR001638">
    <property type="entry name" value="Solute-binding_3/MltF_N"/>
</dbReference>
<dbReference type="Gene3D" id="3.40.190.10">
    <property type="entry name" value="Periplasmic binding protein-like II"/>
    <property type="match status" value="2"/>
</dbReference>
<evidence type="ECO:0000313" key="3">
    <source>
        <dbReference type="Proteomes" id="UP000037848"/>
    </source>
</evidence>
<dbReference type="PANTHER" id="PTHR38834">
    <property type="entry name" value="PERIPLASMIC SUBSTRATE BINDING PROTEIN FAMILY 3"/>
    <property type="match status" value="1"/>
</dbReference>
<dbReference type="SUPFAM" id="SSF53850">
    <property type="entry name" value="Periplasmic binding protein-like II"/>
    <property type="match status" value="1"/>
</dbReference>
<dbReference type="AlphaFoldDB" id="A0A0N1EXT3"/>
<organism evidence="2 3">
    <name type="scientific">Pseudoalteromonas porphyrae</name>
    <dbReference type="NCBI Taxonomy" id="187330"/>
    <lineage>
        <taxon>Bacteria</taxon>
        <taxon>Pseudomonadati</taxon>
        <taxon>Pseudomonadota</taxon>
        <taxon>Gammaproteobacteria</taxon>
        <taxon>Alteromonadales</taxon>
        <taxon>Pseudoalteromonadaceae</taxon>
        <taxon>Pseudoalteromonas</taxon>
    </lineage>
</organism>
<dbReference type="Pfam" id="PF00497">
    <property type="entry name" value="SBP_bac_3"/>
    <property type="match status" value="1"/>
</dbReference>
<accession>A0A0N1EXT3</accession>